<evidence type="ECO:0000313" key="2">
    <source>
        <dbReference type="Ensembl" id="ENSLBEP00000038007.1"/>
    </source>
</evidence>
<reference evidence="2" key="2">
    <citation type="submission" date="2025-09" db="UniProtKB">
        <authorList>
            <consortium name="Ensembl"/>
        </authorList>
    </citation>
    <scope>IDENTIFICATION</scope>
</reference>
<keyword evidence="3" id="KW-1185">Reference proteome</keyword>
<reference evidence="2" key="1">
    <citation type="submission" date="2025-08" db="UniProtKB">
        <authorList>
            <consortium name="Ensembl"/>
        </authorList>
    </citation>
    <scope>IDENTIFICATION</scope>
</reference>
<sequence>SRKSRSHSSRPARKTGNPKTPKKRSPSAKSTKTDVDILSPAAMENVYYISHNAVDCLEFRGFGWPHSNTKKKKKGTKPKKKKI</sequence>
<feature type="region of interest" description="Disordered" evidence="1">
    <location>
        <begin position="60"/>
        <end position="83"/>
    </location>
</feature>
<accession>A0A3Q3GUD8</accession>
<evidence type="ECO:0000256" key="1">
    <source>
        <dbReference type="SAM" id="MobiDB-lite"/>
    </source>
</evidence>
<feature type="compositionally biased region" description="Basic residues" evidence="1">
    <location>
        <begin position="1"/>
        <end position="13"/>
    </location>
</feature>
<organism evidence="2 3">
    <name type="scientific">Labrus bergylta</name>
    <name type="common">ballan wrasse</name>
    <dbReference type="NCBI Taxonomy" id="56723"/>
    <lineage>
        <taxon>Eukaryota</taxon>
        <taxon>Metazoa</taxon>
        <taxon>Chordata</taxon>
        <taxon>Craniata</taxon>
        <taxon>Vertebrata</taxon>
        <taxon>Euteleostomi</taxon>
        <taxon>Actinopterygii</taxon>
        <taxon>Neopterygii</taxon>
        <taxon>Teleostei</taxon>
        <taxon>Neoteleostei</taxon>
        <taxon>Acanthomorphata</taxon>
        <taxon>Eupercaria</taxon>
        <taxon>Labriformes</taxon>
        <taxon>Labridae</taxon>
        <taxon>Labrus</taxon>
    </lineage>
</organism>
<dbReference type="Proteomes" id="UP000261660">
    <property type="component" value="Unplaced"/>
</dbReference>
<feature type="compositionally biased region" description="Basic residues" evidence="1">
    <location>
        <begin position="68"/>
        <end position="83"/>
    </location>
</feature>
<evidence type="ECO:0000313" key="3">
    <source>
        <dbReference type="Proteomes" id="UP000261660"/>
    </source>
</evidence>
<dbReference type="GeneTree" id="ENSGT00640000091917"/>
<proteinExistence type="predicted"/>
<dbReference type="PANTHER" id="PTHR37932:SF1">
    <property type="entry name" value="SMALL LYSINE-RICH PROTEIN 1"/>
    <property type="match status" value="1"/>
</dbReference>
<dbReference type="Ensembl" id="ENSLBET00000039571.1">
    <property type="protein sequence ID" value="ENSLBEP00000038007.1"/>
    <property type="gene ID" value="ENSLBEG00000028340.1"/>
</dbReference>
<feature type="region of interest" description="Disordered" evidence="1">
    <location>
        <begin position="1"/>
        <end position="36"/>
    </location>
</feature>
<dbReference type="InterPro" id="IPR037760">
    <property type="entry name" value="SMKR1"/>
</dbReference>
<dbReference type="STRING" id="56723.ENSLBEP00000038007"/>
<dbReference type="PANTHER" id="PTHR37932">
    <property type="entry name" value="SMALL LYSINE-RICH PROTEIN 1"/>
    <property type="match status" value="1"/>
</dbReference>
<dbReference type="AlphaFoldDB" id="A0A3Q3GUD8"/>
<name>A0A3Q3GUD8_9LABR</name>
<protein>
    <submittedName>
        <fullName evidence="2">Small lysine rich protein 1</fullName>
    </submittedName>
</protein>
<dbReference type="InParanoid" id="A0A3Q3GUD8"/>